<evidence type="ECO:0000313" key="1">
    <source>
        <dbReference type="EMBL" id="AAF12341.1"/>
    </source>
</evidence>
<protein>
    <submittedName>
        <fullName evidence="1">Uncharacterized protein</fullName>
    </submittedName>
</protein>
<evidence type="ECO:0000313" key="2">
    <source>
        <dbReference type="Proteomes" id="UP000002524"/>
    </source>
</evidence>
<dbReference type="InParanoid" id="Q9RZ63"/>
<dbReference type="OrthoDB" id="72710at2"/>
<dbReference type="GeneID" id="69518985"/>
<sequence length="114" mass="12971">MTNQEQQYARRMARGTLLTHLYILQDKGLCDPATPRTANRLMIDGLGANGLLPPDAMTINSLQWLEGAGYIEVDWAMDDHTRFESVTLTQKGIDLYEDKNARKREPGILLQPRR</sequence>
<dbReference type="EnsemblBacteria" id="AAF12341">
    <property type="protein sequence ID" value="AAF12341"/>
    <property type="gene ID" value="DR_A0091"/>
</dbReference>
<dbReference type="PATRIC" id="fig|243230.17.peg.2976"/>
<reference evidence="1 2" key="1">
    <citation type="journal article" date="1999" name="Science">
        <title>Genome sequence of the radioresistant bacterium Deinococcus radiodurans R1.</title>
        <authorList>
            <person name="White O."/>
            <person name="Eisen J.A."/>
            <person name="Heidelberg J.F."/>
            <person name="Hickey E.K."/>
            <person name="Peterson J.D."/>
            <person name="Dodson R.J."/>
            <person name="Haft D.H."/>
            <person name="Gwinn M.L."/>
            <person name="Nelson W.C."/>
            <person name="Richardson D.L."/>
            <person name="Moffat K.S."/>
            <person name="Qin H."/>
            <person name="Jiang L."/>
            <person name="Pamphile W."/>
            <person name="Crosby M."/>
            <person name="Shen M."/>
            <person name="Vamathevan J.J."/>
            <person name="Lam P."/>
            <person name="McDonald L."/>
            <person name="Utterback T."/>
            <person name="Zalewski C."/>
            <person name="Makarova K.S."/>
            <person name="Aravind L."/>
            <person name="Daly M.J."/>
            <person name="Minton K.W."/>
            <person name="Fleischmann R.D."/>
            <person name="Ketchum K.A."/>
            <person name="Nelson K.E."/>
            <person name="Salzberg S."/>
            <person name="Smith H.O."/>
            <person name="Venter J.C."/>
            <person name="Fraser C.M."/>
        </authorList>
    </citation>
    <scope>NUCLEOTIDE SEQUENCE [LARGE SCALE GENOMIC DNA]</scope>
    <source>
        <strain evidence="2">ATCC 13939 / DSM 20539 / JCM 16871 / LMG 4051 / NBRC 15346 / NCIMB 9279 / R1 / VKM B-1422</strain>
    </source>
</reference>
<organism evidence="1 2">
    <name type="scientific">Deinococcus radiodurans (strain ATCC 13939 / DSM 20539 / JCM 16871 / CCUG 27074 / LMG 4051 / NBRC 15346 / NCIMB 9279 / VKM B-1422 / R1)</name>
    <dbReference type="NCBI Taxonomy" id="243230"/>
    <lineage>
        <taxon>Bacteria</taxon>
        <taxon>Thermotogati</taxon>
        <taxon>Deinococcota</taxon>
        <taxon>Deinococci</taxon>
        <taxon>Deinococcales</taxon>
        <taxon>Deinococcaceae</taxon>
        <taxon>Deinococcus</taxon>
    </lineage>
</organism>
<dbReference type="HOGENOM" id="CLU_2118126_0_0_0"/>
<dbReference type="PaxDb" id="243230-DR_A0091"/>
<dbReference type="AlphaFoldDB" id="Q9RZ63"/>
<dbReference type="RefSeq" id="WP_010889350.1">
    <property type="nucleotide sequence ID" value="NC_001264.1"/>
</dbReference>
<dbReference type="PIR" id="E75603">
    <property type="entry name" value="E75603"/>
</dbReference>
<name>Q9RZ63_DEIRA</name>
<dbReference type="KEGG" id="dra:DR_A0091"/>
<dbReference type="Proteomes" id="UP000002524">
    <property type="component" value="Chromosome 2"/>
</dbReference>
<proteinExistence type="predicted"/>
<accession>Q9RZ63</accession>
<keyword evidence="2" id="KW-1185">Reference proteome</keyword>
<dbReference type="STRING" id="243230.DR_A0091"/>
<dbReference type="EMBL" id="AE001825">
    <property type="protein sequence ID" value="AAF12341.1"/>
    <property type="molecule type" value="Genomic_DNA"/>
</dbReference>
<gene>
    <name evidence="1" type="ordered locus">DR_A0091</name>
</gene>